<dbReference type="AlphaFoldDB" id="A0A376P2P1"/>
<evidence type="ECO:0000313" key="1">
    <source>
        <dbReference type="EMBL" id="STH72700.1"/>
    </source>
</evidence>
<dbReference type="Proteomes" id="UP000254428">
    <property type="component" value="Unassembled WGS sequence"/>
</dbReference>
<organism evidence="1 2">
    <name type="scientific">Escherichia coli</name>
    <dbReference type="NCBI Taxonomy" id="562"/>
    <lineage>
        <taxon>Bacteria</taxon>
        <taxon>Pseudomonadati</taxon>
        <taxon>Pseudomonadota</taxon>
        <taxon>Gammaproteobacteria</taxon>
        <taxon>Enterobacterales</taxon>
        <taxon>Enterobacteriaceae</taxon>
        <taxon>Escherichia</taxon>
    </lineage>
</organism>
<name>A0A376P2P1_ECOLX</name>
<accession>A0A376P2P1</accession>
<gene>
    <name evidence="1" type="ORF">NCTC11341_04392</name>
</gene>
<reference evidence="1 2" key="1">
    <citation type="submission" date="2018-06" db="EMBL/GenBank/DDBJ databases">
        <authorList>
            <consortium name="Pathogen Informatics"/>
            <person name="Doyle S."/>
        </authorList>
    </citation>
    <scope>NUCLEOTIDE SEQUENCE [LARGE SCALE GENOMIC DNA]</scope>
    <source>
        <strain evidence="1 2">NCTC11341</strain>
    </source>
</reference>
<dbReference type="EMBL" id="UGBT01000002">
    <property type="protein sequence ID" value="STH72700.1"/>
    <property type="molecule type" value="Genomic_DNA"/>
</dbReference>
<sequence length="130" mass="14334">MPKKARQILNSTAKREGISNGNERYRNSFKKPVTAHNEMLHVLELREPTYDEIEALGFPFIISGEGSIKLDSQVALKYIPLLAGIPRSSAAQMAKLDIFKTSMQILRFFTQSETGSTSGNDSTMLPGSGN</sequence>
<evidence type="ECO:0000313" key="2">
    <source>
        <dbReference type="Proteomes" id="UP000254428"/>
    </source>
</evidence>
<proteinExistence type="predicted"/>
<protein>
    <submittedName>
        <fullName evidence="1">Phage protein</fullName>
    </submittedName>
</protein>